<organism evidence="2 3">
    <name type="scientific">Pelistega ratti</name>
    <dbReference type="NCBI Taxonomy" id="2652177"/>
    <lineage>
        <taxon>Bacteria</taxon>
        <taxon>Pseudomonadati</taxon>
        <taxon>Pseudomonadota</taxon>
        <taxon>Betaproteobacteria</taxon>
        <taxon>Burkholderiales</taxon>
        <taxon>Alcaligenaceae</taxon>
        <taxon>Pelistega</taxon>
    </lineage>
</organism>
<keyword evidence="1" id="KW-1133">Transmembrane helix</keyword>
<comment type="caution">
    <text evidence="2">The sequence shown here is derived from an EMBL/GenBank/DDBJ whole genome shotgun (WGS) entry which is preliminary data.</text>
</comment>
<dbReference type="EMBL" id="JAAGYR010000002">
    <property type="protein sequence ID" value="NEN74974.1"/>
    <property type="molecule type" value="Genomic_DNA"/>
</dbReference>
<keyword evidence="3" id="KW-1185">Reference proteome</keyword>
<protein>
    <submittedName>
        <fullName evidence="2">Uncharacterized protein</fullName>
    </submittedName>
</protein>
<sequence>MALNKKVSLTVIAAAIIGAGVWFGGNYFLSNKIETEAKAYIVKNNLEEHIKWERVEGRLNKKAIFHQVTLSGMTPKETLHIEQLEVNDYDKSDDRFLLDIDLKGITDYQKQPIISSAEELQPGITLESLGITDIPLLNSHIKIKQDRSSNNVTLDVGLNQEKVLDVEFAIDMKNTNTLIDAVREQDNELSPLRVLGFASSMAVGEVSIQFKDKGAIATNAKKNPELIPPKQECLDNLEALHLPYADMYCDAIVKYFSGDASTIMVSAKPQTPYPVVKLVDDWRKVQIMPYMIPDVIEKLNIKVSN</sequence>
<reference evidence="2 3" key="1">
    <citation type="submission" date="2020-02" db="EMBL/GenBank/DDBJ databases">
        <title>Pelistega sp. NLN82 were isolated from wild rodents of the Hainan Island.</title>
        <authorList>
            <person name="Niu N."/>
            <person name="Zhou J."/>
        </authorList>
    </citation>
    <scope>NUCLEOTIDE SEQUENCE [LARGE SCALE GENOMIC DNA]</scope>
    <source>
        <strain evidence="2 3">NLN82</strain>
    </source>
</reference>
<feature type="transmembrane region" description="Helical" evidence="1">
    <location>
        <begin position="7"/>
        <end position="29"/>
    </location>
</feature>
<gene>
    <name evidence="2" type="ORF">F9B74_01340</name>
</gene>
<evidence type="ECO:0000256" key="1">
    <source>
        <dbReference type="SAM" id="Phobius"/>
    </source>
</evidence>
<evidence type="ECO:0000313" key="2">
    <source>
        <dbReference type="EMBL" id="NEN74974.1"/>
    </source>
</evidence>
<keyword evidence="1" id="KW-0472">Membrane</keyword>
<evidence type="ECO:0000313" key="3">
    <source>
        <dbReference type="Proteomes" id="UP000477651"/>
    </source>
</evidence>
<dbReference type="Proteomes" id="UP000477651">
    <property type="component" value="Unassembled WGS sequence"/>
</dbReference>
<dbReference type="AlphaFoldDB" id="A0A6L9Y583"/>
<keyword evidence="1" id="KW-0812">Transmembrane</keyword>
<proteinExistence type="predicted"/>
<name>A0A6L9Y583_9BURK</name>
<dbReference type="RefSeq" id="WP_163763750.1">
    <property type="nucleotide sequence ID" value="NZ_JAAGYR010000002.1"/>
</dbReference>
<accession>A0A6L9Y583</accession>